<comment type="caution">
    <text evidence="8">As this protein does not have any detectable helicase domains, it probably does not have helicase activity.</text>
</comment>
<keyword evidence="2 8" id="KW-0235">DNA replication</keyword>
<dbReference type="RefSeq" id="WP_344727944.1">
    <property type="nucleotide sequence ID" value="NZ_BAAAUS010000048.1"/>
</dbReference>
<feature type="region of interest" description="Disordered" evidence="9">
    <location>
        <begin position="125"/>
        <end position="277"/>
    </location>
</feature>
<feature type="binding site" evidence="8">
    <location>
        <position position="583"/>
    </location>
    <ligand>
        <name>Zn(2+)</name>
        <dbReference type="ChEBI" id="CHEBI:29105"/>
        <label>2</label>
    </ligand>
</feature>
<dbReference type="Proteomes" id="UP001597114">
    <property type="component" value="Unassembled WGS sequence"/>
</dbReference>
<name>A0ABW4F498_9PSEU</name>
<keyword evidence="12" id="KW-1185">Reference proteome</keyword>
<feature type="binding site" evidence="8">
    <location>
        <position position="537"/>
    </location>
    <ligand>
        <name>Zn(2+)</name>
        <dbReference type="ChEBI" id="CHEBI:29105"/>
        <label>2</label>
    </ligand>
</feature>
<reference evidence="12" key="1">
    <citation type="journal article" date="2019" name="Int. J. Syst. Evol. Microbiol.">
        <title>The Global Catalogue of Microorganisms (GCM) 10K type strain sequencing project: providing services to taxonomists for standard genome sequencing and annotation.</title>
        <authorList>
            <consortium name="The Broad Institute Genomics Platform"/>
            <consortium name="The Broad Institute Genome Sequencing Center for Infectious Disease"/>
            <person name="Wu L."/>
            <person name="Ma J."/>
        </authorList>
    </citation>
    <scope>NUCLEOTIDE SEQUENCE [LARGE SCALE GENOMIC DNA]</scope>
    <source>
        <strain evidence="12">CCM 7043</strain>
    </source>
</reference>
<keyword evidence="7 8" id="KW-0238">DNA-binding</keyword>
<keyword evidence="1 8" id="KW-0639">Primosome</keyword>
<feature type="domain" description="Primosomal protein N' 3' DNA-binding" evidence="10">
    <location>
        <begin position="21"/>
        <end position="120"/>
    </location>
</feature>
<keyword evidence="3 8" id="KW-0479">Metal-binding</keyword>
<dbReference type="InterPro" id="IPR005259">
    <property type="entry name" value="PriA"/>
</dbReference>
<feature type="compositionally biased region" description="Basic and acidic residues" evidence="9">
    <location>
        <begin position="125"/>
        <end position="135"/>
    </location>
</feature>
<feature type="compositionally biased region" description="Gly residues" evidence="9">
    <location>
        <begin position="203"/>
        <end position="217"/>
    </location>
</feature>
<dbReference type="InterPro" id="IPR041222">
    <property type="entry name" value="PriA_3primeBD"/>
</dbReference>
<keyword evidence="6 8" id="KW-0067">ATP-binding</keyword>
<dbReference type="InterPro" id="IPR027417">
    <property type="entry name" value="P-loop_NTPase"/>
</dbReference>
<keyword evidence="5 8" id="KW-0862">Zinc</keyword>
<dbReference type="SUPFAM" id="SSF52540">
    <property type="entry name" value="P-loop containing nucleoside triphosphate hydrolases"/>
    <property type="match status" value="1"/>
</dbReference>
<evidence type="ECO:0000256" key="1">
    <source>
        <dbReference type="ARBA" id="ARBA00022515"/>
    </source>
</evidence>
<feature type="binding site" evidence="8">
    <location>
        <position position="528"/>
    </location>
    <ligand>
        <name>Zn(2+)</name>
        <dbReference type="ChEBI" id="CHEBI:29105"/>
        <label>1</label>
    </ligand>
</feature>
<feature type="binding site" evidence="8">
    <location>
        <position position="592"/>
    </location>
    <ligand>
        <name>Zn(2+)</name>
        <dbReference type="ChEBI" id="CHEBI:29105"/>
        <label>1</label>
    </ligand>
</feature>
<evidence type="ECO:0000313" key="12">
    <source>
        <dbReference type="Proteomes" id="UP001597114"/>
    </source>
</evidence>
<organism evidence="11 12">
    <name type="scientific">Pseudonocardia yunnanensis</name>
    <dbReference type="NCBI Taxonomy" id="58107"/>
    <lineage>
        <taxon>Bacteria</taxon>
        <taxon>Bacillati</taxon>
        <taxon>Actinomycetota</taxon>
        <taxon>Actinomycetes</taxon>
        <taxon>Pseudonocardiales</taxon>
        <taxon>Pseudonocardiaceae</taxon>
        <taxon>Pseudonocardia</taxon>
    </lineage>
</organism>
<dbReference type="InterPro" id="IPR042115">
    <property type="entry name" value="PriA_3primeBD_sf"/>
</dbReference>
<evidence type="ECO:0000256" key="5">
    <source>
        <dbReference type="ARBA" id="ARBA00022833"/>
    </source>
</evidence>
<evidence type="ECO:0000256" key="4">
    <source>
        <dbReference type="ARBA" id="ARBA00022741"/>
    </source>
</evidence>
<dbReference type="PANTHER" id="PTHR30580:SF0">
    <property type="entry name" value="PRIMOSOMAL PROTEIN N"/>
    <property type="match status" value="1"/>
</dbReference>
<evidence type="ECO:0000313" key="11">
    <source>
        <dbReference type="EMBL" id="MFD1521966.1"/>
    </source>
</evidence>
<accession>A0ABW4F498</accession>
<comment type="subunit">
    <text evidence="8">Component of the replication restart primosome.</text>
</comment>
<evidence type="ECO:0000256" key="8">
    <source>
        <dbReference type="HAMAP-Rule" id="MF_00983"/>
    </source>
</evidence>
<dbReference type="Gene3D" id="3.40.50.300">
    <property type="entry name" value="P-loop containing nucleotide triphosphate hydrolases"/>
    <property type="match status" value="1"/>
</dbReference>
<comment type="function">
    <text evidence="8">Initiates the restart of stalled replication forks, which reloads the replicative helicase on sites other than the origin of replication. Recognizes and binds to abandoned replication forks and remodels them to uncover a helicase loading site. Promotes assembly of the primosome at these replication forks.</text>
</comment>
<evidence type="ECO:0000256" key="9">
    <source>
        <dbReference type="SAM" id="MobiDB-lite"/>
    </source>
</evidence>
<comment type="caution">
    <text evidence="11">The sequence shown here is derived from an EMBL/GenBank/DDBJ whole genome shotgun (WGS) entry which is preliminary data.</text>
</comment>
<dbReference type="Gene3D" id="3.40.1440.60">
    <property type="entry name" value="PriA, 3(prime) DNA-binding domain"/>
    <property type="match status" value="1"/>
</dbReference>
<keyword evidence="4 8" id="KW-0547">Nucleotide-binding</keyword>
<protein>
    <recommendedName>
        <fullName evidence="8">Probable replication restart protein PriA</fullName>
    </recommendedName>
    <alternativeName>
        <fullName evidence="8">Putative ATP-dependent DNA helicase PriA</fullName>
    </alternativeName>
</protein>
<feature type="binding site" evidence="8">
    <location>
        <position position="580"/>
    </location>
    <ligand>
        <name>Zn(2+)</name>
        <dbReference type="ChEBI" id="CHEBI:29105"/>
        <label>2</label>
    </ligand>
</feature>
<feature type="binding site" evidence="8">
    <location>
        <position position="531"/>
    </location>
    <ligand>
        <name>Zn(2+)</name>
        <dbReference type="ChEBI" id="CHEBI:29105"/>
        <label>1</label>
    </ligand>
</feature>
<gene>
    <name evidence="8" type="primary">priA</name>
    <name evidence="11" type="ORF">ACFSJD_31035</name>
</gene>
<comment type="cofactor">
    <cofactor evidence="8">
        <name>Zn(2+)</name>
        <dbReference type="ChEBI" id="CHEBI:29105"/>
    </cofactor>
    <text evidence="8">Binds 2 zinc ions per subunit.</text>
</comment>
<evidence type="ECO:0000256" key="6">
    <source>
        <dbReference type="ARBA" id="ARBA00022840"/>
    </source>
</evidence>
<proteinExistence type="inferred from homology"/>
<comment type="similarity">
    <text evidence="8">Belongs to the helicase family. PriA subfamily.</text>
</comment>
<dbReference type="PANTHER" id="PTHR30580">
    <property type="entry name" value="PRIMOSOMAL PROTEIN N"/>
    <property type="match status" value="1"/>
</dbReference>
<feature type="compositionally biased region" description="Acidic residues" evidence="9">
    <location>
        <begin position="250"/>
        <end position="259"/>
    </location>
</feature>
<evidence type="ECO:0000259" key="10">
    <source>
        <dbReference type="Pfam" id="PF17764"/>
    </source>
</evidence>
<evidence type="ECO:0000256" key="2">
    <source>
        <dbReference type="ARBA" id="ARBA00022705"/>
    </source>
</evidence>
<feature type="binding site" evidence="8">
    <location>
        <position position="595"/>
    </location>
    <ligand>
        <name>Zn(2+)</name>
        <dbReference type="ChEBI" id="CHEBI:29105"/>
        <label>1</label>
    </ligand>
</feature>
<dbReference type="EMBL" id="JBHUCO010000042">
    <property type="protein sequence ID" value="MFD1521966.1"/>
    <property type="molecule type" value="Genomic_DNA"/>
</dbReference>
<evidence type="ECO:0000256" key="7">
    <source>
        <dbReference type="ARBA" id="ARBA00023125"/>
    </source>
</evidence>
<dbReference type="HAMAP" id="MF_00983">
    <property type="entry name" value="PriA"/>
    <property type="match status" value="1"/>
</dbReference>
<evidence type="ECO:0000256" key="3">
    <source>
        <dbReference type="ARBA" id="ARBA00022723"/>
    </source>
</evidence>
<feature type="binding site" evidence="8">
    <location>
        <position position="540"/>
    </location>
    <ligand>
        <name>Zn(2+)</name>
        <dbReference type="ChEBI" id="CHEBI:29105"/>
        <label>2</label>
    </ligand>
</feature>
<sequence length="833" mass="86060">MARPARNRGEWRPAARLPVARVAVDVALAHLDRPFDYCVPEHLDSVAVPGVRLRVRFAGRLVDGFLLERVAESAHTGKLAWVEKVVSPEPVLSPEVAALCRTVADRYAGVFADVLRLAVPPRHARVENEAPKEPASRATEPGDEQQPADSAVPAVVEPARRSGGDSVAVSAVPELVPAGAPTGRPAHSAGATAHRPGGEPDHAGGGPGADSGDGPAGQPGDPADLPVPEHVQRPGTGSVVPAGGARVDQLDGEPAESADEAGGGPEEPPGGSTQRPGVVSDAWRRYQRGPALLDALAGGRAAHAVWQALPGECWPERLAEAAAATVAAGRGAVLVVPDLRDVAALHDACAARLGAGEVVALTAELGPAERYRRWLAVRRGQIRVVVGTRSAAFAPVERLGLLAVWDDGDDLHAEPRAPYPHVRDVLVLRAHSAGAALLVGGFARTAEAHLLVESGWAREVVADRATVRAAMPRITALEETAGQFARDPDSRAARLPHIAFEAARSALGSGLPVLVQVPRAGYLPWLACGACRETARCRHCAGPLGLVHQAGRATAGADARPTGAGRAGPSDAASAGLPHCRWCGRADSAFRCPACGSRRLRAGVVGSGRTAEELGRAFPGITVRLSGGGAPVHTEVAARPELVVATPGAEPRAPGGYGAALLLDGWALLSRPDLRVAEETLRRWMAAAALVVPHTRGGRVVVMADAAIPVVQALVRWDPAGHAAAEYASRAEVGFPPAMRMAAVEGTAAAVAEVLAELPKAVEVLGPVELDPVGPGAGGPGDEPPEIRERALLRVPRAEGRAMAAALHAAQAARTARKVPDPVRVRLDPVEIG</sequence>
<dbReference type="Pfam" id="PF17764">
    <property type="entry name" value="PriA_3primeBD"/>
    <property type="match status" value="1"/>
</dbReference>